<dbReference type="EMBL" id="JAKHSK010000051">
    <property type="protein sequence ID" value="MCL6220698.1"/>
    <property type="molecule type" value="Genomic_DNA"/>
</dbReference>
<dbReference type="Pfam" id="PF13521">
    <property type="entry name" value="AAA_28"/>
    <property type="match status" value="1"/>
</dbReference>
<evidence type="ECO:0000313" key="3">
    <source>
        <dbReference type="Proteomes" id="UP001139521"/>
    </source>
</evidence>
<keyword evidence="3" id="KW-1185">Reference proteome</keyword>
<dbReference type="SUPFAM" id="SSF52540">
    <property type="entry name" value="P-loop containing nucleoside triphosphate hydrolases"/>
    <property type="match status" value="1"/>
</dbReference>
<organism evidence="2 3">
    <name type="scientific">Zunongwangia pacifica</name>
    <dbReference type="NCBI Taxonomy" id="2911062"/>
    <lineage>
        <taxon>Bacteria</taxon>
        <taxon>Pseudomonadati</taxon>
        <taxon>Bacteroidota</taxon>
        <taxon>Flavobacteriia</taxon>
        <taxon>Flavobacteriales</taxon>
        <taxon>Flavobacteriaceae</taxon>
        <taxon>Zunongwangia</taxon>
    </lineage>
</organism>
<reference evidence="2" key="1">
    <citation type="submission" date="2022-01" db="EMBL/GenBank/DDBJ databases">
        <title>Genome sequencing of Zunongwangia sp. M21534 genome.</title>
        <authorList>
            <person name="Chen Y."/>
            <person name="Dong C."/>
            <person name="Shao Z."/>
        </authorList>
    </citation>
    <scope>NUCLEOTIDE SEQUENCE</scope>
    <source>
        <strain evidence="2">MCCC M21534</strain>
    </source>
</reference>
<dbReference type="InterPro" id="IPR027417">
    <property type="entry name" value="P-loop_NTPase"/>
</dbReference>
<feature type="domain" description="NadR/Ttd14 AAA" evidence="1">
    <location>
        <begin position="11"/>
        <end position="177"/>
    </location>
</feature>
<evidence type="ECO:0000313" key="2">
    <source>
        <dbReference type="EMBL" id="MCL6220698.1"/>
    </source>
</evidence>
<dbReference type="Proteomes" id="UP001139521">
    <property type="component" value="Unassembled WGS sequence"/>
</dbReference>
<dbReference type="InterPro" id="IPR038727">
    <property type="entry name" value="NadR/Ttd14_AAA_dom"/>
</dbReference>
<proteinExistence type="predicted"/>
<dbReference type="AlphaFoldDB" id="A0A9X2CR11"/>
<evidence type="ECO:0000259" key="1">
    <source>
        <dbReference type="Pfam" id="PF13521"/>
    </source>
</evidence>
<protein>
    <submittedName>
        <fullName evidence="2">AAA family ATPase</fullName>
    </submittedName>
</protein>
<dbReference type="RefSeq" id="WP_249603386.1">
    <property type="nucleotide sequence ID" value="NZ_JAKHSK010000051.1"/>
</dbReference>
<name>A0A9X2CR11_9FLAO</name>
<sequence>MISFKQHNNFYVITGGPGVGKTTLLTELQNRGYPVVPEIARQLIKEQQHANGDALPWKNKERYKQLMFDRSVESYANTEKKDHQDQPVFFDRSFLDPLCYAQLIDSPISQEMQSYAQNWKYNPKVFMLPPWQEIYQTDAERQQDWEEVLLTHSKMKETYTNYGYQIIEVPKTTPKTRADFVLEGIGV</sequence>
<gene>
    <name evidence="2" type="ORF">L1967_20590</name>
</gene>
<dbReference type="Gene3D" id="3.40.50.300">
    <property type="entry name" value="P-loop containing nucleotide triphosphate hydrolases"/>
    <property type="match status" value="1"/>
</dbReference>
<accession>A0A9X2CR11</accession>
<comment type="caution">
    <text evidence="2">The sequence shown here is derived from an EMBL/GenBank/DDBJ whole genome shotgun (WGS) entry which is preliminary data.</text>
</comment>